<feature type="compositionally biased region" description="Polar residues" evidence="1">
    <location>
        <begin position="50"/>
        <end position="59"/>
    </location>
</feature>
<gene>
    <name evidence="2" type="ORF">pipiens_014459</name>
</gene>
<proteinExistence type="predicted"/>
<keyword evidence="3" id="KW-1185">Reference proteome</keyword>
<dbReference type="Proteomes" id="UP001562425">
    <property type="component" value="Unassembled WGS sequence"/>
</dbReference>
<dbReference type="EMBL" id="JBEHCU010009325">
    <property type="protein sequence ID" value="KAL1380078.1"/>
    <property type="molecule type" value="Genomic_DNA"/>
</dbReference>
<comment type="caution">
    <text evidence="2">The sequence shown here is derived from an EMBL/GenBank/DDBJ whole genome shotgun (WGS) entry which is preliminary data.</text>
</comment>
<accession>A0ABD1CUM7</accession>
<evidence type="ECO:0000313" key="2">
    <source>
        <dbReference type="EMBL" id="KAL1380078.1"/>
    </source>
</evidence>
<protein>
    <submittedName>
        <fullName evidence="2">Uncharacterized protein</fullName>
    </submittedName>
</protein>
<reference evidence="2 3" key="1">
    <citation type="submission" date="2024-05" db="EMBL/GenBank/DDBJ databases">
        <title>Culex pipiens pipiens assembly and annotation.</title>
        <authorList>
            <person name="Alout H."/>
            <person name="Durand T."/>
        </authorList>
    </citation>
    <scope>NUCLEOTIDE SEQUENCE [LARGE SCALE GENOMIC DNA]</scope>
    <source>
        <strain evidence="2">HA-2024</strain>
        <tissue evidence="2">Whole body</tissue>
    </source>
</reference>
<organism evidence="2 3">
    <name type="scientific">Culex pipiens pipiens</name>
    <name type="common">Northern house mosquito</name>
    <dbReference type="NCBI Taxonomy" id="38569"/>
    <lineage>
        <taxon>Eukaryota</taxon>
        <taxon>Metazoa</taxon>
        <taxon>Ecdysozoa</taxon>
        <taxon>Arthropoda</taxon>
        <taxon>Hexapoda</taxon>
        <taxon>Insecta</taxon>
        <taxon>Pterygota</taxon>
        <taxon>Neoptera</taxon>
        <taxon>Endopterygota</taxon>
        <taxon>Diptera</taxon>
        <taxon>Nematocera</taxon>
        <taxon>Culicoidea</taxon>
        <taxon>Culicidae</taxon>
        <taxon>Culicinae</taxon>
        <taxon>Culicini</taxon>
        <taxon>Culex</taxon>
        <taxon>Culex</taxon>
    </lineage>
</organism>
<name>A0ABD1CUM7_CULPP</name>
<dbReference type="AlphaFoldDB" id="A0ABD1CUM7"/>
<feature type="region of interest" description="Disordered" evidence="1">
    <location>
        <begin position="44"/>
        <end position="76"/>
    </location>
</feature>
<evidence type="ECO:0000256" key="1">
    <source>
        <dbReference type="SAM" id="MobiDB-lite"/>
    </source>
</evidence>
<sequence length="76" mass="8924">MAVVLLDLPSVAYRILEQMVTDELIHEDDKPVIRRALMLRRQQALPRPRSTLQGEQWDNSTRRNVRFDSQDQPVNP</sequence>
<evidence type="ECO:0000313" key="3">
    <source>
        <dbReference type="Proteomes" id="UP001562425"/>
    </source>
</evidence>